<evidence type="ECO:0000313" key="1">
    <source>
        <dbReference type="EMBL" id="MFJ2825077.1"/>
    </source>
</evidence>
<accession>A0ABW8EP79</accession>
<dbReference type="Proteomes" id="UP001617351">
    <property type="component" value="Unassembled WGS sequence"/>
</dbReference>
<name>A0ABW8EP79_STRT5</name>
<comment type="caution">
    <text evidence="1">The sequence shown here is derived from an EMBL/GenBank/DDBJ whole genome shotgun (WGS) entry which is preliminary data.</text>
</comment>
<dbReference type="EMBL" id="JBIUYY010000015">
    <property type="protein sequence ID" value="MFJ2825077.1"/>
    <property type="molecule type" value="Genomic_DNA"/>
</dbReference>
<sequence>MTLTGFAANQRVEIRRVPGNPSTVRVNNQGSLDVDNLARGTYKVRPSGGGGGSTLTCTPAPAPVRVDINDADVAATKPNTPTVPCNQTTPVTFAGTLKGSGSGDVTVRWMGSTGKTSKHVVKFAAPSSQVPEFTITAPSRANPNADAPTVTAQLVVPEQGSEHGVSSEEFRVTLHCAPGT</sequence>
<dbReference type="RefSeq" id="WP_365503907.1">
    <property type="nucleotide sequence ID" value="NZ_JBFANW010000013.1"/>
</dbReference>
<gene>
    <name evidence="1" type="ORF">ACIO7M_28790</name>
</gene>
<keyword evidence="2" id="KW-1185">Reference proteome</keyword>
<proteinExistence type="predicted"/>
<evidence type="ECO:0000313" key="2">
    <source>
        <dbReference type="Proteomes" id="UP001617351"/>
    </source>
</evidence>
<protein>
    <submittedName>
        <fullName evidence="1">Uncharacterized protein</fullName>
    </submittedName>
</protein>
<reference evidence="1 2" key="1">
    <citation type="submission" date="2024-10" db="EMBL/GenBank/DDBJ databases">
        <title>The Natural Products Discovery Center: Release of the First 8490 Sequenced Strains for Exploring Actinobacteria Biosynthetic Diversity.</title>
        <authorList>
            <person name="Kalkreuter E."/>
            <person name="Kautsar S.A."/>
            <person name="Yang D."/>
            <person name="Bader C.D."/>
            <person name="Teijaro C.N."/>
            <person name="Fluegel L."/>
            <person name="Davis C.M."/>
            <person name="Simpson J.R."/>
            <person name="Lauterbach L."/>
            <person name="Steele A.D."/>
            <person name="Gui C."/>
            <person name="Meng S."/>
            <person name="Li G."/>
            <person name="Viehrig K."/>
            <person name="Ye F."/>
            <person name="Su P."/>
            <person name="Kiefer A.F."/>
            <person name="Nichols A."/>
            <person name="Cepeda A.J."/>
            <person name="Yan W."/>
            <person name="Fan B."/>
            <person name="Jiang Y."/>
            <person name="Adhikari A."/>
            <person name="Zheng C.-J."/>
            <person name="Schuster L."/>
            <person name="Cowan T.M."/>
            <person name="Smanski M.J."/>
            <person name="Chevrette M.G."/>
            <person name="De Carvalho L.P.S."/>
            <person name="Shen B."/>
        </authorList>
    </citation>
    <scope>NUCLEOTIDE SEQUENCE [LARGE SCALE GENOMIC DNA]</scope>
    <source>
        <strain evidence="1 2">NPDC087220</strain>
    </source>
</reference>
<organism evidence="1 2">
    <name type="scientific">Streptomyces toxytricini</name>
    <name type="common">Actinomyces toxytricini</name>
    <dbReference type="NCBI Taxonomy" id="67369"/>
    <lineage>
        <taxon>Bacteria</taxon>
        <taxon>Bacillati</taxon>
        <taxon>Actinomycetota</taxon>
        <taxon>Actinomycetes</taxon>
        <taxon>Kitasatosporales</taxon>
        <taxon>Streptomycetaceae</taxon>
        <taxon>Streptomyces</taxon>
    </lineage>
</organism>